<accession>A0A1B1AJL7</accession>
<gene>
    <name evidence="2" type="ORF">ATE48_12945</name>
</gene>
<dbReference type="STRING" id="1759059.ATE48_12945"/>
<dbReference type="OrthoDB" id="8854461at2"/>
<proteinExistence type="predicted"/>
<dbReference type="InterPro" id="IPR046252">
    <property type="entry name" value="DUF6285"/>
</dbReference>
<dbReference type="KEGG" id="cbot:ATE48_12945"/>
<dbReference type="InParanoid" id="A0A1B1AJL7"/>
<keyword evidence="3" id="KW-1185">Reference proteome</keyword>
<organism evidence="2 3">
    <name type="scientific">Candidatus Viadribacter manganicus</name>
    <dbReference type="NCBI Taxonomy" id="1759059"/>
    <lineage>
        <taxon>Bacteria</taxon>
        <taxon>Pseudomonadati</taxon>
        <taxon>Pseudomonadota</taxon>
        <taxon>Alphaproteobacteria</taxon>
        <taxon>Hyphomonadales</taxon>
        <taxon>Hyphomonadaceae</taxon>
        <taxon>Candidatus Viadribacter</taxon>
    </lineage>
</organism>
<evidence type="ECO:0000313" key="2">
    <source>
        <dbReference type="EMBL" id="ANP46754.1"/>
    </source>
</evidence>
<reference evidence="2 3" key="1">
    <citation type="submission" date="2015-11" db="EMBL/GenBank/DDBJ databases">
        <title>Whole-Genome Sequence of Candidatus Oderbacter manganicum from the National Park Lower Oder Valley, Germany.</title>
        <authorList>
            <person name="Braun B."/>
            <person name="Liere K."/>
            <person name="Szewzyk U."/>
        </authorList>
    </citation>
    <scope>NUCLEOTIDE SEQUENCE [LARGE SCALE GENOMIC DNA]</scope>
    <source>
        <strain evidence="2 3">OTSz_A_272</strain>
    </source>
</reference>
<protein>
    <recommendedName>
        <fullName evidence="1">DUF6285 domain-containing protein</fullName>
    </recommendedName>
</protein>
<dbReference type="Proteomes" id="UP000092498">
    <property type="component" value="Chromosome"/>
</dbReference>
<dbReference type="AlphaFoldDB" id="A0A1B1AJL7"/>
<name>A0A1B1AJL7_9PROT</name>
<sequence length="126" mass="13760">MQDLPAPAVILDLAIDQLNSIDPTGARAKFEMRMATAALQLVKRALELELMSDAREMARLRALLGEDASLEALNLRLCTLIRSGELTRQSPGVTAHLRAVTMEKLAIDQPSYAAYQRALQQAEGDA</sequence>
<feature type="domain" description="DUF6285" evidence="1">
    <location>
        <begin position="26"/>
        <end position="112"/>
    </location>
</feature>
<dbReference type="EMBL" id="CP013244">
    <property type="protein sequence ID" value="ANP46754.1"/>
    <property type="molecule type" value="Genomic_DNA"/>
</dbReference>
<evidence type="ECO:0000259" key="1">
    <source>
        <dbReference type="Pfam" id="PF19802"/>
    </source>
</evidence>
<evidence type="ECO:0000313" key="3">
    <source>
        <dbReference type="Proteomes" id="UP000092498"/>
    </source>
</evidence>
<dbReference type="RefSeq" id="WP_066772156.1">
    <property type="nucleotide sequence ID" value="NZ_CP013244.1"/>
</dbReference>
<dbReference type="Pfam" id="PF19802">
    <property type="entry name" value="DUF6285"/>
    <property type="match status" value="1"/>
</dbReference>